<dbReference type="AlphaFoldDB" id="A0A2K8JMP6"/>
<proteinExistence type="evidence at transcript level"/>
<protein>
    <submittedName>
        <fullName evidence="2">Secreted Odorant Binding Protein Family protein</fullName>
    </submittedName>
</protein>
<sequence>MNKIIILTAILSMLHCIHSSVISDSLNKDGLRALQKKYIGDCEKEHHVGESELKNFIQTGQVQSEQFKCMLACYGEKNWNY</sequence>
<keyword evidence="1" id="KW-0732">Signal</keyword>
<dbReference type="SUPFAM" id="SSF47565">
    <property type="entry name" value="Insect pheromone/odorant-binding proteins"/>
    <property type="match status" value="1"/>
</dbReference>
<dbReference type="CDD" id="cd23992">
    <property type="entry name" value="PBP_GOBP"/>
    <property type="match status" value="1"/>
</dbReference>
<evidence type="ECO:0000256" key="1">
    <source>
        <dbReference type="SAM" id="SignalP"/>
    </source>
</evidence>
<dbReference type="InterPro" id="IPR036728">
    <property type="entry name" value="PBP_GOBP_sf"/>
</dbReference>
<feature type="signal peptide" evidence="1">
    <location>
        <begin position="1"/>
        <end position="19"/>
    </location>
</feature>
<dbReference type="GO" id="GO:0005549">
    <property type="term" value="F:odorant binding"/>
    <property type="evidence" value="ECO:0007669"/>
    <property type="project" value="InterPro"/>
</dbReference>
<feature type="chain" id="PRO_5014596796" evidence="1">
    <location>
        <begin position="20"/>
        <end position="81"/>
    </location>
</feature>
<reference evidence="2" key="1">
    <citation type="submission" date="2016-10" db="EMBL/GenBank/DDBJ databases">
        <title>The assassin bug Pristhesancus plagipennis produces two different types of venom.</title>
        <authorList>
            <person name="Walker A.A."/>
            <person name="Herzig V."/>
            <person name="Jin J."/>
            <person name="Fry B.G."/>
            <person name="King G.F."/>
        </authorList>
    </citation>
    <scope>NUCLEOTIDE SEQUENCE</scope>
    <source>
        <tissue evidence="2">Venom/labial glands</tissue>
    </source>
</reference>
<dbReference type="EMBL" id="KY031170">
    <property type="protein sequence ID" value="ATU82921.1"/>
    <property type="molecule type" value="mRNA"/>
</dbReference>
<organism evidence="2">
    <name type="scientific">Pristhesancus plagipennis</name>
    <name type="common">Common assassin bug</name>
    <dbReference type="NCBI Taxonomy" id="1955184"/>
    <lineage>
        <taxon>Eukaryota</taxon>
        <taxon>Metazoa</taxon>
        <taxon>Ecdysozoa</taxon>
        <taxon>Arthropoda</taxon>
        <taxon>Hexapoda</taxon>
        <taxon>Insecta</taxon>
        <taxon>Pterygota</taxon>
        <taxon>Neoptera</taxon>
        <taxon>Paraneoptera</taxon>
        <taxon>Hemiptera</taxon>
        <taxon>Heteroptera</taxon>
        <taxon>Panheteroptera</taxon>
        <taxon>Cimicomorpha</taxon>
        <taxon>Reduviidae</taxon>
        <taxon>Harpactorinae</taxon>
        <taxon>Harpactorini</taxon>
        <taxon>Pristhesancus</taxon>
    </lineage>
</organism>
<dbReference type="Gene3D" id="1.10.238.20">
    <property type="entry name" value="Pheromone/general odorant binding protein domain"/>
    <property type="match status" value="1"/>
</dbReference>
<name>A0A2K8JMP6_PRIPG</name>
<accession>A0A2K8JMP6</accession>
<evidence type="ECO:0000313" key="2">
    <source>
        <dbReference type="EMBL" id="ATU82921.1"/>
    </source>
</evidence>